<dbReference type="KEGG" id="nwl:NWFMUON74_60990"/>
<dbReference type="GeneID" id="80350515"/>
<proteinExistence type="predicted"/>
<organism evidence="1 2">
    <name type="scientific">Nocardia wallacei</name>
    <dbReference type="NCBI Taxonomy" id="480035"/>
    <lineage>
        <taxon>Bacteria</taxon>
        <taxon>Bacillati</taxon>
        <taxon>Actinomycetota</taxon>
        <taxon>Actinomycetes</taxon>
        <taxon>Mycobacteriales</taxon>
        <taxon>Nocardiaceae</taxon>
        <taxon>Nocardia</taxon>
    </lineage>
</organism>
<name>A0A7G1KSZ4_9NOCA</name>
<dbReference type="AlphaFoldDB" id="A0A7G1KSZ4"/>
<dbReference type="Proteomes" id="UP000516173">
    <property type="component" value="Chromosome"/>
</dbReference>
<evidence type="ECO:0000313" key="2">
    <source>
        <dbReference type="Proteomes" id="UP000516173"/>
    </source>
</evidence>
<evidence type="ECO:0000313" key="1">
    <source>
        <dbReference type="EMBL" id="BCK58327.1"/>
    </source>
</evidence>
<keyword evidence="2" id="KW-1185">Reference proteome</keyword>
<accession>A0A7G1KSZ4</accession>
<dbReference type="EMBL" id="AP023396">
    <property type="protein sequence ID" value="BCK58327.1"/>
    <property type="molecule type" value="Genomic_DNA"/>
</dbReference>
<protein>
    <submittedName>
        <fullName evidence="1">Uncharacterized protein</fullName>
    </submittedName>
</protein>
<dbReference type="RefSeq" id="WP_187685088.1">
    <property type="nucleotide sequence ID" value="NZ_AP023396.1"/>
</dbReference>
<reference evidence="1 2" key="1">
    <citation type="submission" date="2020-08" db="EMBL/GenBank/DDBJ databases">
        <title>Genome Sequencing of Nocardia wallacei strain FMUON74 and assembly.</title>
        <authorList>
            <person name="Toyokawa M."/>
            <person name="Uesaka K."/>
        </authorList>
    </citation>
    <scope>NUCLEOTIDE SEQUENCE [LARGE SCALE GENOMIC DNA]</scope>
    <source>
        <strain evidence="1 2">FMUON74</strain>
    </source>
</reference>
<sequence length="116" mass="12232">MELKELIGTAKGGRSYADLERDSGGGLGAARWQQIATKPLRTFPDPSSIAAIAAALRVPQRTVVLAIATSVGLQVDSRSRLVDLIPERASDLPPESIAAVLGVVNAMLEMQEPRVG</sequence>
<gene>
    <name evidence="1" type="ORF">NWFMUON74_60990</name>
</gene>